<proteinExistence type="inferred from homology"/>
<evidence type="ECO:0000256" key="6">
    <source>
        <dbReference type="PIRNR" id="PIRNR002889"/>
    </source>
</evidence>
<evidence type="ECO:0000259" key="7">
    <source>
        <dbReference type="Pfam" id="PF00460"/>
    </source>
</evidence>
<accession>A0A266Q7J3</accession>
<dbReference type="PROSITE" id="PS00588">
    <property type="entry name" value="FLAGELLA_BB_ROD"/>
    <property type="match status" value="1"/>
</dbReference>
<gene>
    <name evidence="8" type="ORF">CBP51_02110</name>
</gene>
<dbReference type="GO" id="GO:0071973">
    <property type="term" value="P:bacterial-type flagellum-dependent cell motility"/>
    <property type="evidence" value="ECO:0007669"/>
    <property type="project" value="InterPro"/>
</dbReference>
<reference evidence="9" key="1">
    <citation type="submission" date="2017-05" db="EMBL/GenBank/DDBJ databases">
        <authorList>
            <person name="Barney B.M."/>
        </authorList>
    </citation>
    <scope>NUCLEOTIDE SEQUENCE [LARGE SCALE GENOMIC DNA]</scope>
    <source>
        <strain evidence="9">PSBB022</strain>
    </source>
</reference>
<dbReference type="InterPro" id="IPR019776">
    <property type="entry name" value="Flagellar_basal_body_rod_CS"/>
</dbReference>
<name>A0A266Q7J3_9GAMM</name>
<dbReference type="PIRSF" id="PIRSF002889">
    <property type="entry name" value="Rod_FlgB"/>
    <property type="match status" value="1"/>
</dbReference>
<organism evidence="8 9">
    <name type="scientific">Cellvibrio mixtus</name>
    <dbReference type="NCBI Taxonomy" id="39650"/>
    <lineage>
        <taxon>Bacteria</taxon>
        <taxon>Pseudomonadati</taxon>
        <taxon>Pseudomonadota</taxon>
        <taxon>Gammaproteobacteria</taxon>
        <taxon>Cellvibrionales</taxon>
        <taxon>Cellvibrionaceae</taxon>
        <taxon>Cellvibrio</taxon>
    </lineage>
</organism>
<feature type="domain" description="Flagellar basal body rod protein N-terminal" evidence="7">
    <location>
        <begin position="11"/>
        <end position="39"/>
    </location>
</feature>
<dbReference type="InterPro" id="IPR001444">
    <property type="entry name" value="Flag_bb_rod_N"/>
</dbReference>
<evidence type="ECO:0000256" key="4">
    <source>
        <dbReference type="ARBA" id="ARBA00023143"/>
    </source>
</evidence>
<dbReference type="STRING" id="1209072.GCA_000766945_01115"/>
<comment type="function">
    <text evidence="5 6">Structural component of flagellum, the bacterial motility apparatus. Part of the rod structure of flagellar basal body.</text>
</comment>
<keyword evidence="8" id="KW-0966">Cell projection</keyword>
<protein>
    <recommendedName>
        <fullName evidence="3 6">Flagellar basal body rod protein FlgB</fullName>
    </recommendedName>
</protein>
<comment type="subcellular location">
    <subcellularLocation>
        <location evidence="1 6">Bacterial flagellum basal body</location>
    </subcellularLocation>
</comment>
<evidence type="ECO:0000313" key="8">
    <source>
        <dbReference type="EMBL" id="OZY85857.1"/>
    </source>
</evidence>
<dbReference type="Proteomes" id="UP000216101">
    <property type="component" value="Unassembled WGS sequence"/>
</dbReference>
<dbReference type="InterPro" id="IPR006300">
    <property type="entry name" value="FlgB"/>
</dbReference>
<dbReference type="RefSeq" id="WP_078043226.1">
    <property type="nucleotide sequence ID" value="NZ_NHNI01000001.1"/>
</dbReference>
<dbReference type="PANTHER" id="PTHR30435">
    <property type="entry name" value="FLAGELLAR PROTEIN"/>
    <property type="match status" value="1"/>
</dbReference>
<comment type="caution">
    <text evidence="8">The sequence shown here is derived from an EMBL/GenBank/DDBJ whole genome shotgun (WGS) entry which is preliminary data.</text>
</comment>
<evidence type="ECO:0000256" key="2">
    <source>
        <dbReference type="ARBA" id="ARBA00009677"/>
    </source>
</evidence>
<dbReference type="EMBL" id="NHNI01000001">
    <property type="protein sequence ID" value="OZY85857.1"/>
    <property type="molecule type" value="Genomic_DNA"/>
</dbReference>
<evidence type="ECO:0000256" key="3">
    <source>
        <dbReference type="ARBA" id="ARBA00014376"/>
    </source>
</evidence>
<evidence type="ECO:0000256" key="1">
    <source>
        <dbReference type="ARBA" id="ARBA00004117"/>
    </source>
</evidence>
<keyword evidence="4 6" id="KW-0975">Bacterial flagellum</keyword>
<dbReference type="PANTHER" id="PTHR30435:SF12">
    <property type="entry name" value="FLAGELLAR BASAL BODY ROD PROTEIN FLGB"/>
    <property type="match status" value="1"/>
</dbReference>
<evidence type="ECO:0000256" key="5">
    <source>
        <dbReference type="ARBA" id="ARBA00024934"/>
    </source>
</evidence>
<comment type="subunit">
    <text evidence="6">The basal body constitutes a major portion of the flagellar organelle and consists of a number of rings mounted on a central rod.</text>
</comment>
<keyword evidence="8" id="KW-0969">Cilium</keyword>
<keyword evidence="8" id="KW-0282">Flagellum</keyword>
<comment type="similarity">
    <text evidence="2 6">Belongs to the flagella basal body rod proteins family.</text>
</comment>
<dbReference type="AlphaFoldDB" id="A0A266Q7J3"/>
<keyword evidence="9" id="KW-1185">Reference proteome</keyword>
<sequence length="125" mass="13783">MSIRIDEALGVHARALDLRVQRSEILAANLANEDTPGFQARDIDFARELQRADSPFDIGDIYSSASQPASPALQYRIPMQASLDGNTVDLSLEQTAFSKNSMDFQTSLTFLTMKFSGLKQAIEGR</sequence>
<dbReference type="GO" id="GO:0030694">
    <property type="term" value="C:bacterial-type flagellum basal body, rod"/>
    <property type="evidence" value="ECO:0007669"/>
    <property type="project" value="InterPro"/>
</dbReference>
<evidence type="ECO:0000313" key="9">
    <source>
        <dbReference type="Proteomes" id="UP000216101"/>
    </source>
</evidence>
<dbReference type="Pfam" id="PF00460">
    <property type="entry name" value="Flg_bb_rod"/>
    <property type="match status" value="1"/>
</dbReference>
<dbReference type="NCBIfam" id="TIGR01396">
    <property type="entry name" value="FlgB"/>
    <property type="match status" value="1"/>
</dbReference>